<evidence type="ECO:0000256" key="1">
    <source>
        <dbReference type="SAM" id="Phobius"/>
    </source>
</evidence>
<dbReference type="OrthoDB" id="6764275at2759"/>
<comment type="caution">
    <text evidence="2">The sequence shown here is derived from an EMBL/GenBank/DDBJ whole genome shotgun (WGS) entry which is preliminary data.</text>
</comment>
<keyword evidence="1" id="KW-0472">Membrane</keyword>
<dbReference type="InterPro" id="IPR036397">
    <property type="entry name" value="RNaseH_sf"/>
</dbReference>
<keyword evidence="1" id="KW-1133">Transmembrane helix</keyword>
<organism evidence="2 3">
    <name type="scientific">Nephila pilipes</name>
    <name type="common">Giant wood spider</name>
    <name type="synonym">Nephila maculata</name>
    <dbReference type="NCBI Taxonomy" id="299642"/>
    <lineage>
        <taxon>Eukaryota</taxon>
        <taxon>Metazoa</taxon>
        <taxon>Ecdysozoa</taxon>
        <taxon>Arthropoda</taxon>
        <taxon>Chelicerata</taxon>
        <taxon>Arachnida</taxon>
        <taxon>Araneae</taxon>
        <taxon>Araneomorphae</taxon>
        <taxon>Entelegynae</taxon>
        <taxon>Araneoidea</taxon>
        <taxon>Nephilidae</taxon>
        <taxon>Nephila</taxon>
    </lineage>
</organism>
<dbReference type="EMBL" id="BMAW01039207">
    <property type="protein sequence ID" value="GFU54968.1"/>
    <property type="molecule type" value="Genomic_DNA"/>
</dbReference>
<keyword evidence="3" id="KW-1185">Reference proteome</keyword>
<reference evidence="2" key="1">
    <citation type="submission" date="2020-08" db="EMBL/GenBank/DDBJ databases">
        <title>Multicomponent nature underlies the extraordinary mechanical properties of spider dragline silk.</title>
        <authorList>
            <person name="Kono N."/>
            <person name="Nakamura H."/>
            <person name="Mori M."/>
            <person name="Yoshida Y."/>
            <person name="Ohtoshi R."/>
            <person name="Malay A.D."/>
            <person name="Moran D.A.P."/>
            <person name="Tomita M."/>
            <person name="Numata K."/>
            <person name="Arakawa K."/>
        </authorList>
    </citation>
    <scope>NUCLEOTIDE SEQUENCE</scope>
</reference>
<dbReference type="Gene3D" id="3.30.420.10">
    <property type="entry name" value="Ribonuclease H-like superfamily/Ribonuclease H"/>
    <property type="match status" value="1"/>
</dbReference>
<name>A0A8X6R3H3_NEPPI</name>
<evidence type="ECO:0000313" key="2">
    <source>
        <dbReference type="EMBL" id="GFU54968.1"/>
    </source>
</evidence>
<evidence type="ECO:0000313" key="3">
    <source>
        <dbReference type="Proteomes" id="UP000887013"/>
    </source>
</evidence>
<keyword evidence="1" id="KW-0812">Transmembrane</keyword>
<sequence>MPHLANCKSTMWIDALVSSIVVSIVYFFWGYIKSLLYDTPLYDTNDLAARIGVDEGKPEIFENVQTSMRRRCKACITTRR</sequence>
<dbReference type="Proteomes" id="UP000887013">
    <property type="component" value="Unassembled WGS sequence"/>
</dbReference>
<gene>
    <name evidence="2" type="ORF">NPIL_504981</name>
</gene>
<dbReference type="AlphaFoldDB" id="A0A8X6R3H3"/>
<feature type="transmembrane region" description="Helical" evidence="1">
    <location>
        <begin position="12"/>
        <end position="32"/>
    </location>
</feature>
<proteinExistence type="predicted"/>
<accession>A0A8X6R3H3</accession>
<dbReference type="GO" id="GO:0003676">
    <property type="term" value="F:nucleic acid binding"/>
    <property type="evidence" value="ECO:0007669"/>
    <property type="project" value="InterPro"/>
</dbReference>
<protein>
    <submittedName>
        <fullName evidence="2">Uncharacterized protein</fullName>
    </submittedName>
</protein>